<dbReference type="PANTHER" id="PTHR44591:SF3">
    <property type="entry name" value="RESPONSE REGULATORY DOMAIN-CONTAINING PROTEIN"/>
    <property type="match status" value="1"/>
</dbReference>
<protein>
    <submittedName>
        <fullName evidence="4">DNA binding domain-containing protein, excisionase family</fullName>
    </submittedName>
</protein>
<dbReference type="InterPro" id="IPR041657">
    <property type="entry name" value="HTH_17"/>
</dbReference>
<dbReference type="InterPro" id="IPR011006">
    <property type="entry name" value="CheY-like_superfamily"/>
</dbReference>
<comment type="caution">
    <text evidence="4">The sequence shown here is derived from an EMBL/GenBank/DDBJ whole genome shotgun (WGS) entry which is preliminary data.</text>
</comment>
<dbReference type="Proteomes" id="UP001158049">
    <property type="component" value="Unassembled WGS sequence"/>
</dbReference>
<dbReference type="InterPro" id="IPR010093">
    <property type="entry name" value="SinI_DNA-bd"/>
</dbReference>
<dbReference type="Pfam" id="PF12728">
    <property type="entry name" value="HTH_17"/>
    <property type="match status" value="1"/>
</dbReference>
<dbReference type="SUPFAM" id="SSF52172">
    <property type="entry name" value="CheY-like"/>
    <property type="match status" value="1"/>
</dbReference>
<keyword evidence="1 2" id="KW-0597">Phosphoprotein</keyword>
<feature type="modified residue" description="4-aspartylphosphate" evidence="2">
    <location>
        <position position="135"/>
    </location>
</feature>
<dbReference type="InterPro" id="IPR050595">
    <property type="entry name" value="Bact_response_regulator"/>
</dbReference>
<evidence type="ECO:0000259" key="3">
    <source>
        <dbReference type="PROSITE" id="PS50110"/>
    </source>
</evidence>
<dbReference type="EMBL" id="FXUL01000004">
    <property type="protein sequence ID" value="SMP56008.1"/>
    <property type="molecule type" value="Genomic_DNA"/>
</dbReference>
<accession>A0ABY1Q116</accession>
<dbReference type="PANTHER" id="PTHR44591">
    <property type="entry name" value="STRESS RESPONSE REGULATOR PROTEIN 1"/>
    <property type="match status" value="1"/>
</dbReference>
<proteinExistence type="predicted"/>
<organism evidence="4 5">
    <name type="scientific">Noviherbaspirillum suwonense</name>
    <dbReference type="NCBI Taxonomy" id="1224511"/>
    <lineage>
        <taxon>Bacteria</taxon>
        <taxon>Pseudomonadati</taxon>
        <taxon>Pseudomonadota</taxon>
        <taxon>Betaproteobacteria</taxon>
        <taxon>Burkholderiales</taxon>
        <taxon>Oxalobacteraceae</taxon>
        <taxon>Noviherbaspirillum</taxon>
    </lineage>
</organism>
<reference evidence="4 5" key="1">
    <citation type="submission" date="2017-05" db="EMBL/GenBank/DDBJ databases">
        <authorList>
            <person name="Varghese N."/>
            <person name="Submissions S."/>
        </authorList>
    </citation>
    <scope>NUCLEOTIDE SEQUENCE [LARGE SCALE GENOMIC DNA]</scope>
    <source>
        <strain evidence="4 5">DSM 26001</strain>
    </source>
</reference>
<dbReference type="Gene3D" id="3.40.50.2300">
    <property type="match status" value="1"/>
</dbReference>
<dbReference type="CDD" id="cd04762">
    <property type="entry name" value="HTH_MerR-trunc"/>
    <property type="match status" value="1"/>
</dbReference>
<gene>
    <name evidence="4" type="ORF">SAMN06295970_104276</name>
</gene>
<dbReference type="NCBIfam" id="TIGR01764">
    <property type="entry name" value="excise"/>
    <property type="match status" value="1"/>
</dbReference>
<feature type="domain" description="Response regulatory" evidence="3">
    <location>
        <begin position="84"/>
        <end position="201"/>
    </location>
</feature>
<dbReference type="InterPro" id="IPR009061">
    <property type="entry name" value="DNA-bd_dom_put_sf"/>
</dbReference>
<sequence>MTTLASLRVNAEEYCTTRDAAGVLGVSLRTIQVWVESGALQAWKTPGGHRRITVKSLEKMAVERSSALGIAPSPAPAAAASPYCVMVVDDDPTMLRLYELEIAGWDLPVQLTTAANGMDALIKIGKHRPDLLITDLTMPEIDGFGMIRRLRANEDCAGMPVIVVSGLDESALKAGGLAPDIPFFPKPVPFEALFDAVKRSLNA</sequence>
<name>A0ABY1Q116_9BURK</name>
<evidence type="ECO:0000313" key="4">
    <source>
        <dbReference type="EMBL" id="SMP56008.1"/>
    </source>
</evidence>
<dbReference type="RefSeq" id="WP_283441836.1">
    <property type="nucleotide sequence ID" value="NZ_FXUL01000004.1"/>
</dbReference>
<dbReference type="InterPro" id="IPR001789">
    <property type="entry name" value="Sig_transdc_resp-reg_receiver"/>
</dbReference>
<dbReference type="Gene3D" id="1.10.1660.10">
    <property type="match status" value="1"/>
</dbReference>
<evidence type="ECO:0000313" key="5">
    <source>
        <dbReference type="Proteomes" id="UP001158049"/>
    </source>
</evidence>
<evidence type="ECO:0000256" key="2">
    <source>
        <dbReference type="PROSITE-ProRule" id="PRU00169"/>
    </source>
</evidence>
<keyword evidence="5" id="KW-1185">Reference proteome</keyword>
<dbReference type="SMART" id="SM00448">
    <property type="entry name" value="REC"/>
    <property type="match status" value="1"/>
</dbReference>
<dbReference type="PROSITE" id="PS50110">
    <property type="entry name" value="RESPONSE_REGULATORY"/>
    <property type="match status" value="1"/>
</dbReference>
<dbReference type="SUPFAM" id="SSF46955">
    <property type="entry name" value="Putative DNA-binding domain"/>
    <property type="match status" value="1"/>
</dbReference>
<evidence type="ECO:0000256" key="1">
    <source>
        <dbReference type="ARBA" id="ARBA00022553"/>
    </source>
</evidence>
<dbReference type="Pfam" id="PF00072">
    <property type="entry name" value="Response_reg"/>
    <property type="match status" value="1"/>
</dbReference>